<comment type="caution">
    <text evidence="2">The sequence shown here is derived from an EMBL/GenBank/DDBJ whole genome shotgun (WGS) entry which is preliminary data.</text>
</comment>
<keyword evidence="1" id="KW-1133">Transmembrane helix</keyword>
<dbReference type="Proteomes" id="UP000310754">
    <property type="component" value="Unassembled WGS sequence"/>
</dbReference>
<dbReference type="AlphaFoldDB" id="A0A4S3ZSX6"/>
<organism evidence="2 3">
    <name type="scientific">Allorhizobium terrae</name>
    <dbReference type="NCBI Taxonomy" id="1848972"/>
    <lineage>
        <taxon>Bacteria</taxon>
        <taxon>Pseudomonadati</taxon>
        <taxon>Pseudomonadota</taxon>
        <taxon>Alphaproteobacteria</taxon>
        <taxon>Hyphomicrobiales</taxon>
        <taxon>Rhizobiaceae</taxon>
        <taxon>Rhizobium/Agrobacterium group</taxon>
        <taxon>Allorhizobium</taxon>
    </lineage>
</organism>
<keyword evidence="1" id="KW-0812">Transmembrane</keyword>
<evidence type="ECO:0000313" key="2">
    <source>
        <dbReference type="EMBL" id="THF48662.1"/>
    </source>
</evidence>
<evidence type="ECO:0000313" key="3">
    <source>
        <dbReference type="Proteomes" id="UP000310754"/>
    </source>
</evidence>
<keyword evidence="1" id="KW-0472">Membrane</keyword>
<sequence length="427" mass="47549">MDLLTTSATSKNINCFKQKWRYFMRKYIEIIVRRLPLKGEKQSSTAHTKGVVFFALAMLLLPICTVYGQVNAPDFHESDWVQKAFDFDSPELNFVSKVPPDAKVATVPMNKAEAGTIGAIKIIGKMNSVEKDQKIETTILGFDLLAPSNAARLCEFEAKLASYTPLNVRVKPDFSEARVFATDGEEENTTGAVFMYCFSRGTKALAISIVANLSKTESQETIRDKVTQAQKHADAFIDNLVFSNGETASLGDNMQQVPVEIGKNSLNLRIPAGWDIPINDFHGALPAELHMIRQQGGKAVGAIWLSVLEQQLEPNIDSLSLPLVREYFDKQSPTKTELKLIGTRDNAQLLDAGVKNKSFLFSATDENGDSDGDIEATFIWHSGRLWILTLWSAWPETADRNLFFSRLPGLTAYDMVKSQITDYVIKH</sequence>
<keyword evidence="3" id="KW-1185">Reference proteome</keyword>
<gene>
    <name evidence="2" type="ORF">E6C51_14980</name>
</gene>
<feature type="transmembrane region" description="Helical" evidence="1">
    <location>
        <begin position="51"/>
        <end position="70"/>
    </location>
</feature>
<name>A0A4S3ZSX6_9HYPH</name>
<accession>A0A4S3ZSX6</accession>
<proteinExistence type="predicted"/>
<protein>
    <submittedName>
        <fullName evidence="2">Uncharacterized protein</fullName>
    </submittedName>
</protein>
<dbReference type="EMBL" id="SSOA01000008">
    <property type="protein sequence ID" value="THF48662.1"/>
    <property type="molecule type" value="Genomic_DNA"/>
</dbReference>
<evidence type="ECO:0000256" key="1">
    <source>
        <dbReference type="SAM" id="Phobius"/>
    </source>
</evidence>
<reference evidence="2 3" key="1">
    <citation type="submission" date="2019-04" db="EMBL/GenBank/DDBJ databases">
        <title>Rhizobium terrae sp. nov., isolated from a paddy soil.</title>
        <authorList>
            <person name="Lin S.-Y."/>
            <person name="Hameed A."/>
            <person name="Huang H.-I."/>
            <person name="Young C.-C."/>
        </authorList>
    </citation>
    <scope>NUCLEOTIDE SEQUENCE [LARGE SCALE GENOMIC DNA]</scope>
    <source>
        <strain evidence="2 3">CC-HIH110</strain>
    </source>
</reference>
<dbReference type="RefSeq" id="WP_190236544.1">
    <property type="nucleotide sequence ID" value="NZ_SSOA01000008.1"/>
</dbReference>